<keyword evidence="2" id="KW-1185">Reference proteome</keyword>
<evidence type="ECO:0000313" key="1">
    <source>
        <dbReference type="EMBL" id="SHH53781.1"/>
    </source>
</evidence>
<protein>
    <submittedName>
        <fullName evidence="1">Uncharacterized protein</fullName>
    </submittedName>
</protein>
<dbReference type="EMBL" id="FQXG01000003">
    <property type="protein sequence ID" value="SHH53781.1"/>
    <property type="molecule type" value="Genomic_DNA"/>
</dbReference>
<dbReference type="RefSeq" id="WP_067656018.1">
    <property type="nucleotide sequence ID" value="NZ_FQXG01000003.1"/>
</dbReference>
<dbReference type="OrthoDB" id="5816202at2"/>
<reference evidence="1 2" key="1">
    <citation type="submission" date="2016-11" db="EMBL/GenBank/DDBJ databases">
        <authorList>
            <person name="Jaros S."/>
            <person name="Januszkiewicz K."/>
            <person name="Wedrychowicz H."/>
        </authorList>
    </citation>
    <scope>NUCLEOTIDE SEQUENCE [LARGE SCALE GENOMIC DNA]</scope>
    <source>
        <strain evidence="1 2">DSM 16917</strain>
    </source>
</reference>
<organism evidence="1 2">
    <name type="scientific">Ferrimonas marina</name>
    <dbReference type="NCBI Taxonomy" id="299255"/>
    <lineage>
        <taxon>Bacteria</taxon>
        <taxon>Pseudomonadati</taxon>
        <taxon>Pseudomonadota</taxon>
        <taxon>Gammaproteobacteria</taxon>
        <taxon>Alteromonadales</taxon>
        <taxon>Ferrimonadaceae</taxon>
        <taxon>Ferrimonas</taxon>
    </lineage>
</organism>
<sequence length="185" mass="20667">MHDKTRGGRGIVSRAGSCVGDLGQLGRLLGADDVVEAFGVRGSNHHQGVCHLLEWGLLLSVEVDGGEVYPAFQFDEQGEVFPELVELLKLAAKCSLSSGDVCFWLTTRQRITIKQFRYPSRALVGKPNAERMRLMAKAEAKREEVEMMPVELLRSSFRRHFPAVVERWLAPDQASVTTELLEWEG</sequence>
<evidence type="ECO:0000313" key="2">
    <source>
        <dbReference type="Proteomes" id="UP000184268"/>
    </source>
</evidence>
<name>A0A1M5TSX7_9GAMM</name>
<gene>
    <name evidence="1" type="ORF">SAMN02745129_2264</name>
</gene>
<dbReference type="Proteomes" id="UP000184268">
    <property type="component" value="Unassembled WGS sequence"/>
</dbReference>
<dbReference type="AlphaFoldDB" id="A0A1M5TSX7"/>
<dbReference type="STRING" id="299255.SAMN02745129_2264"/>
<proteinExistence type="predicted"/>
<accession>A0A1M5TSX7</accession>